<dbReference type="GO" id="GO:0004673">
    <property type="term" value="F:protein histidine kinase activity"/>
    <property type="evidence" value="ECO:0007669"/>
    <property type="project" value="UniProtKB-EC"/>
</dbReference>
<keyword evidence="1" id="KW-0472">Membrane</keyword>
<feature type="transmembrane region" description="Helical" evidence="1">
    <location>
        <begin position="78"/>
        <end position="104"/>
    </location>
</feature>
<reference evidence="4" key="1">
    <citation type="journal article" date="2019" name="Int. J. Syst. Evol. Microbiol.">
        <title>The Global Catalogue of Microorganisms (GCM) 10K type strain sequencing project: providing services to taxonomists for standard genome sequencing and annotation.</title>
        <authorList>
            <consortium name="The Broad Institute Genomics Platform"/>
            <consortium name="The Broad Institute Genome Sequencing Center for Infectious Disease"/>
            <person name="Wu L."/>
            <person name="Ma J."/>
        </authorList>
    </citation>
    <scope>NUCLEOTIDE SEQUENCE [LARGE SCALE GENOMIC DNA]</scope>
    <source>
        <strain evidence="4">KCTC 42805</strain>
    </source>
</reference>
<gene>
    <name evidence="3" type="ORF">ACFSUS_01360</name>
</gene>
<feature type="domain" description="Histidine kinase" evidence="2">
    <location>
        <begin position="264"/>
        <end position="356"/>
    </location>
</feature>
<keyword evidence="3" id="KW-0418">Kinase</keyword>
<dbReference type="SUPFAM" id="SSF55874">
    <property type="entry name" value="ATPase domain of HSP90 chaperone/DNA topoisomerase II/histidine kinase"/>
    <property type="match status" value="1"/>
</dbReference>
<keyword evidence="1" id="KW-0812">Transmembrane</keyword>
<name>A0ABW5LX75_9BACT</name>
<keyword evidence="3" id="KW-0808">Transferase</keyword>
<dbReference type="Proteomes" id="UP001597469">
    <property type="component" value="Unassembled WGS sequence"/>
</dbReference>
<dbReference type="Pfam" id="PF06580">
    <property type="entry name" value="His_kinase"/>
    <property type="match status" value="1"/>
</dbReference>
<organism evidence="3 4">
    <name type="scientific">Spirosoma soli</name>
    <dbReference type="NCBI Taxonomy" id="1770529"/>
    <lineage>
        <taxon>Bacteria</taxon>
        <taxon>Pseudomonadati</taxon>
        <taxon>Bacteroidota</taxon>
        <taxon>Cytophagia</taxon>
        <taxon>Cytophagales</taxon>
        <taxon>Cytophagaceae</taxon>
        <taxon>Spirosoma</taxon>
    </lineage>
</organism>
<evidence type="ECO:0000313" key="4">
    <source>
        <dbReference type="Proteomes" id="UP001597469"/>
    </source>
</evidence>
<dbReference type="Gene3D" id="3.30.565.10">
    <property type="entry name" value="Histidine kinase-like ATPase, C-terminal domain"/>
    <property type="match status" value="1"/>
</dbReference>
<dbReference type="InterPro" id="IPR050640">
    <property type="entry name" value="Bact_2-comp_sensor_kinase"/>
</dbReference>
<dbReference type="PANTHER" id="PTHR34220">
    <property type="entry name" value="SENSOR HISTIDINE KINASE YPDA"/>
    <property type="match status" value="1"/>
</dbReference>
<evidence type="ECO:0000313" key="3">
    <source>
        <dbReference type="EMBL" id="MFD2569260.1"/>
    </source>
</evidence>
<dbReference type="EMBL" id="JBHULN010000001">
    <property type="protein sequence ID" value="MFD2569260.1"/>
    <property type="molecule type" value="Genomic_DNA"/>
</dbReference>
<sequence>MKSRQRNIYKWVALSWVALGLLYGMQQYLFYALEGITCNFWGTLVHQVPTFLLWSLYTLLIFKLNVRFPLEDTFKPSLVVIHVGTATVLASLHSLFLGSLQWLWWQCCDASTWAQVITTYSRTWFFFQYIFYGAVFIMINALQAYQQYRTNREQSLLLEKQLTAAELNVLKMQLNPHFLFNALNTVSMLVRGQRNQLATQTITSLSHLLREYIKTHSTQLVPLSHELTNLRRYLGIECIRFSNRFSYHIKVPPELESVLVPDLLLQPLVENAIRHGFEHQVADCRLLIRASLADDQLIIRIEDNGQGFTPAEATYGVGLSNVQQRLVKIYDHQASVQVDSKLGEGTTCTLRIPSRWHELPIPSSALAGMRD</sequence>
<proteinExistence type="predicted"/>
<comment type="caution">
    <text evidence="3">The sequence shown here is derived from an EMBL/GenBank/DDBJ whole genome shotgun (WGS) entry which is preliminary data.</text>
</comment>
<dbReference type="InterPro" id="IPR005467">
    <property type="entry name" value="His_kinase_dom"/>
</dbReference>
<dbReference type="InterPro" id="IPR036890">
    <property type="entry name" value="HATPase_C_sf"/>
</dbReference>
<dbReference type="PROSITE" id="PS50109">
    <property type="entry name" value="HIS_KIN"/>
    <property type="match status" value="1"/>
</dbReference>
<evidence type="ECO:0000256" key="1">
    <source>
        <dbReference type="SAM" id="Phobius"/>
    </source>
</evidence>
<feature type="transmembrane region" description="Helical" evidence="1">
    <location>
        <begin position="124"/>
        <end position="142"/>
    </location>
</feature>
<dbReference type="Pfam" id="PF02518">
    <property type="entry name" value="HATPase_c"/>
    <property type="match status" value="1"/>
</dbReference>
<protein>
    <submittedName>
        <fullName evidence="3">Sensor histidine kinase</fullName>
        <ecNumber evidence="3">2.7.13.3</ecNumber>
    </submittedName>
</protein>
<dbReference type="EC" id="2.7.13.3" evidence="3"/>
<dbReference type="InterPro" id="IPR010559">
    <property type="entry name" value="Sig_transdc_His_kin_internal"/>
</dbReference>
<accession>A0ABW5LX75</accession>
<dbReference type="RefSeq" id="WP_381518011.1">
    <property type="nucleotide sequence ID" value="NZ_JBHULN010000001.1"/>
</dbReference>
<keyword evidence="4" id="KW-1185">Reference proteome</keyword>
<feature type="transmembrane region" description="Helical" evidence="1">
    <location>
        <begin position="48"/>
        <end position="66"/>
    </location>
</feature>
<keyword evidence="1" id="KW-1133">Transmembrane helix</keyword>
<evidence type="ECO:0000259" key="2">
    <source>
        <dbReference type="PROSITE" id="PS50109"/>
    </source>
</evidence>
<dbReference type="InterPro" id="IPR003594">
    <property type="entry name" value="HATPase_dom"/>
</dbReference>
<dbReference type="PANTHER" id="PTHR34220:SF7">
    <property type="entry name" value="SENSOR HISTIDINE KINASE YPDA"/>
    <property type="match status" value="1"/>
</dbReference>